<evidence type="ECO:0000256" key="2">
    <source>
        <dbReference type="HAMAP-Rule" id="MF_00634"/>
    </source>
</evidence>
<reference evidence="3 4" key="1">
    <citation type="submission" date="2016-06" db="EMBL/GenBank/DDBJ databases">
        <title>Three novel species with peptidoglycan cell walls form the new genus Lacunisphaera gen. nov. in the family Opitutaceae of the verrucomicrobial subdivision 4.</title>
        <authorList>
            <person name="Rast P."/>
            <person name="Gloeckner I."/>
            <person name="Jogler M."/>
            <person name="Boedeker C."/>
            <person name="Jeske O."/>
            <person name="Wiegand S."/>
            <person name="Reinhardt R."/>
            <person name="Schumann P."/>
            <person name="Rohde M."/>
            <person name="Spring S."/>
            <person name="Gloeckner F.O."/>
            <person name="Jogler C."/>
        </authorList>
    </citation>
    <scope>NUCLEOTIDE SEQUENCE [LARGE SCALE GENOMIC DNA]</scope>
    <source>
        <strain evidence="3 4">IG16b</strain>
    </source>
</reference>
<dbReference type="SMART" id="SM01152">
    <property type="entry name" value="DUF167"/>
    <property type="match status" value="1"/>
</dbReference>
<comment type="similarity">
    <text evidence="1 2">Belongs to the UPF0235 family.</text>
</comment>
<keyword evidence="4" id="KW-1185">Reference proteome</keyword>
<dbReference type="InterPro" id="IPR036591">
    <property type="entry name" value="YggU-like_sf"/>
</dbReference>
<dbReference type="Pfam" id="PF02594">
    <property type="entry name" value="DUF167"/>
    <property type="match status" value="1"/>
</dbReference>
<gene>
    <name evidence="3" type="ORF">Verru16b_01464</name>
</gene>
<dbReference type="InterPro" id="IPR003746">
    <property type="entry name" value="DUF167"/>
</dbReference>
<dbReference type="AlphaFoldDB" id="A0A1D8AU35"/>
<dbReference type="Gene3D" id="3.30.1200.10">
    <property type="entry name" value="YggU-like"/>
    <property type="match status" value="1"/>
</dbReference>
<sequence>MVKSVAKVPASPDHACTLELKIIPNAPRNEVVGWLGAALKVKIHAPALEGRANDELLAFLAETLGVPRRSVTLLRGDKSRQKVVQITALDAATVRQRLQV</sequence>
<proteinExistence type="inferred from homology"/>
<evidence type="ECO:0000256" key="1">
    <source>
        <dbReference type="ARBA" id="ARBA00010364"/>
    </source>
</evidence>
<accession>A0A1D8AU35</accession>
<dbReference type="SUPFAM" id="SSF69786">
    <property type="entry name" value="YggU-like"/>
    <property type="match status" value="1"/>
</dbReference>
<evidence type="ECO:0000313" key="3">
    <source>
        <dbReference type="EMBL" id="AOS44402.1"/>
    </source>
</evidence>
<dbReference type="Proteomes" id="UP000095228">
    <property type="component" value="Chromosome"/>
</dbReference>
<dbReference type="EMBL" id="CP016094">
    <property type="protein sequence ID" value="AOS44402.1"/>
    <property type="molecule type" value="Genomic_DNA"/>
</dbReference>
<protein>
    <recommendedName>
        <fullName evidence="2">UPF0235 protein Verru16b_01464</fullName>
    </recommendedName>
</protein>
<dbReference type="OrthoDB" id="9801972at2"/>
<evidence type="ECO:0000313" key="4">
    <source>
        <dbReference type="Proteomes" id="UP000095228"/>
    </source>
</evidence>
<dbReference type="GO" id="GO:0005737">
    <property type="term" value="C:cytoplasm"/>
    <property type="evidence" value="ECO:0007669"/>
    <property type="project" value="TreeGrafter"/>
</dbReference>
<name>A0A1D8AU35_9BACT</name>
<dbReference type="PANTHER" id="PTHR13420">
    <property type="entry name" value="UPF0235 PROTEIN C15ORF40"/>
    <property type="match status" value="1"/>
</dbReference>
<dbReference type="KEGG" id="obg:Verru16b_01464"/>
<dbReference type="PANTHER" id="PTHR13420:SF7">
    <property type="entry name" value="UPF0235 PROTEIN C15ORF40"/>
    <property type="match status" value="1"/>
</dbReference>
<dbReference type="HAMAP" id="MF_00634">
    <property type="entry name" value="UPF0235"/>
    <property type="match status" value="1"/>
</dbReference>
<organism evidence="3 4">
    <name type="scientific">Lacunisphaera limnophila</name>
    <dbReference type="NCBI Taxonomy" id="1838286"/>
    <lineage>
        <taxon>Bacteria</taxon>
        <taxon>Pseudomonadati</taxon>
        <taxon>Verrucomicrobiota</taxon>
        <taxon>Opitutia</taxon>
        <taxon>Opitutales</taxon>
        <taxon>Opitutaceae</taxon>
        <taxon>Lacunisphaera</taxon>
    </lineage>
</organism>
<dbReference type="NCBIfam" id="TIGR00251">
    <property type="entry name" value="DUF167 family protein"/>
    <property type="match status" value="1"/>
</dbReference>